<dbReference type="Proteomes" id="UP000318437">
    <property type="component" value="Unassembled WGS sequence"/>
</dbReference>
<name>A0A5C6CUZ4_9BACT</name>
<accession>A0A5C6CUZ4</accession>
<proteinExistence type="predicted"/>
<gene>
    <name evidence="2" type="ORF">Pla144_24120</name>
</gene>
<protein>
    <recommendedName>
        <fullName evidence="4">Hemerythrin-like domain-containing protein</fullName>
    </recommendedName>
</protein>
<dbReference type="OrthoDB" id="263362at2"/>
<comment type="caution">
    <text evidence="2">The sequence shown here is derived from an EMBL/GenBank/DDBJ whole genome shotgun (WGS) entry which is preliminary data.</text>
</comment>
<feature type="coiled-coil region" evidence="1">
    <location>
        <begin position="89"/>
        <end position="116"/>
    </location>
</feature>
<dbReference type="RefSeq" id="WP_146450819.1">
    <property type="nucleotide sequence ID" value="NZ_SJPS01000003.1"/>
</dbReference>
<keyword evidence="1" id="KW-0175">Coiled coil</keyword>
<keyword evidence="3" id="KW-1185">Reference proteome</keyword>
<evidence type="ECO:0000313" key="3">
    <source>
        <dbReference type="Proteomes" id="UP000318437"/>
    </source>
</evidence>
<evidence type="ECO:0000313" key="2">
    <source>
        <dbReference type="EMBL" id="TWU27635.1"/>
    </source>
</evidence>
<evidence type="ECO:0008006" key="4">
    <source>
        <dbReference type="Google" id="ProtNLM"/>
    </source>
</evidence>
<dbReference type="EMBL" id="SJPS01000003">
    <property type="protein sequence ID" value="TWU27635.1"/>
    <property type="molecule type" value="Genomic_DNA"/>
</dbReference>
<evidence type="ECO:0000256" key="1">
    <source>
        <dbReference type="SAM" id="Coils"/>
    </source>
</evidence>
<reference evidence="2 3" key="1">
    <citation type="submission" date="2019-02" db="EMBL/GenBank/DDBJ databases">
        <title>Deep-cultivation of Planctomycetes and their phenomic and genomic characterization uncovers novel biology.</title>
        <authorList>
            <person name="Wiegand S."/>
            <person name="Jogler M."/>
            <person name="Boedeker C."/>
            <person name="Pinto D."/>
            <person name="Vollmers J."/>
            <person name="Rivas-Marin E."/>
            <person name="Kohn T."/>
            <person name="Peeters S.H."/>
            <person name="Heuer A."/>
            <person name="Rast P."/>
            <person name="Oberbeckmann S."/>
            <person name="Bunk B."/>
            <person name="Jeske O."/>
            <person name="Meyerdierks A."/>
            <person name="Storesund J.E."/>
            <person name="Kallscheuer N."/>
            <person name="Luecker S."/>
            <person name="Lage O.M."/>
            <person name="Pohl T."/>
            <person name="Merkel B.J."/>
            <person name="Hornburger P."/>
            <person name="Mueller R.-W."/>
            <person name="Bruemmer F."/>
            <person name="Labrenz M."/>
            <person name="Spormann A.M."/>
            <person name="Op Den Camp H."/>
            <person name="Overmann J."/>
            <person name="Amann R."/>
            <person name="Jetten M.S.M."/>
            <person name="Mascher T."/>
            <person name="Medema M.H."/>
            <person name="Devos D.P."/>
            <person name="Kaster A.-K."/>
            <person name="Ovreas L."/>
            <person name="Rohde M."/>
            <person name="Galperin M.Y."/>
            <person name="Jogler C."/>
        </authorList>
    </citation>
    <scope>NUCLEOTIDE SEQUENCE [LARGE SCALE GENOMIC DNA]</scope>
    <source>
        <strain evidence="2 3">Pla144</strain>
    </source>
</reference>
<sequence length="165" mass="18582">MTVARVGQPGIEATSQLADQTQVAREARTRMVVATRELENALAAASWHREDLWHQHVHDTLVVLQTSLSDTCNSANSEESLMSEVVTESPRLESKVRRIRAEYADLENHVESLQACFSKPAENTEDDVADIRQRLGWLITALKHVQSKETELLYEAFQVDIGHCD</sequence>
<organism evidence="2 3">
    <name type="scientific">Bythopirellula polymerisocia</name>
    <dbReference type="NCBI Taxonomy" id="2528003"/>
    <lineage>
        <taxon>Bacteria</taxon>
        <taxon>Pseudomonadati</taxon>
        <taxon>Planctomycetota</taxon>
        <taxon>Planctomycetia</taxon>
        <taxon>Pirellulales</taxon>
        <taxon>Lacipirellulaceae</taxon>
        <taxon>Bythopirellula</taxon>
    </lineage>
</organism>
<dbReference type="AlphaFoldDB" id="A0A5C6CUZ4"/>